<comment type="caution">
    <text evidence="4">The sequence shown here is derived from an EMBL/GenBank/DDBJ whole genome shotgun (WGS) entry which is preliminary data.</text>
</comment>
<dbReference type="OrthoDB" id="39497at2759"/>
<feature type="domain" description="DEPDC5 C-terminal" evidence="3">
    <location>
        <begin position="1394"/>
        <end position="1566"/>
    </location>
</feature>
<feature type="domain" description="Vacuolar membrane-associated protein Iml1 N-terminal" evidence="2">
    <location>
        <begin position="158"/>
        <end position="441"/>
    </location>
</feature>
<gene>
    <name evidence="4" type="ORF">PPNO1_LOCUS4573</name>
</gene>
<dbReference type="Pfam" id="PF12257">
    <property type="entry name" value="IML1"/>
    <property type="match status" value="1"/>
</dbReference>
<evidence type="ECO:0000313" key="4">
    <source>
        <dbReference type="EMBL" id="CAI4214845.1"/>
    </source>
</evidence>
<feature type="region of interest" description="Disordered" evidence="1">
    <location>
        <begin position="1586"/>
        <end position="1606"/>
    </location>
</feature>
<dbReference type="InterPro" id="IPR027244">
    <property type="entry name" value="IML1"/>
</dbReference>
<feature type="compositionally biased region" description="Low complexity" evidence="1">
    <location>
        <begin position="83"/>
        <end position="93"/>
    </location>
</feature>
<organism evidence="4 5">
    <name type="scientific">Parascedosporium putredinis</name>
    <dbReference type="NCBI Taxonomy" id="1442378"/>
    <lineage>
        <taxon>Eukaryota</taxon>
        <taxon>Fungi</taxon>
        <taxon>Dikarya</taxon>
        <taxon>Ascomycota</taxon>
        <taxon>Pezizomycotina</taxon>
        <taxon>Sordariomycetes</taxon>
        <taxon>Hypocreomycetidae</taxon>
        <taxon>Microascales</taxon>
        <taxon>Microascaceae</taxon>
        <taxon>Parascedosporium</taxon>
    </lineage>
</organism>
<feature type="compositionally biased region" description="Low complexity" evidence="1">
    <location>
        <begin position="795"/>
        <end position="807"/>
    </location>
</feature>
<reference evidence="4" key="1">
    <citation type="submission" date="2022-11" db="EMBL/GenBank/DDBJ databases">
        <authorList>
            <person name="Scott C."/>
            <person name="Bruce N."/>
        </authorList>
    </citation>
    <scope>NUCLEOTIDE SEQUENCE</scope>
</reference>
<dbReference type="GO" id="GO:0005096">
    <property type="term" value="F:GTPase activator activity"/>
    <property type="evidence" value="ECO:0007669"/>
    <property type="project" value="InterPro"/>
</dbReference>
<feature type="region of interest" description="Disordered" evidence="1">
    <location>
        <begin position="719"/>
        <end position="741"/>
    </location>
</feature>
<feature type="compositionally biased region" description="Polar residues" evidence="1">
    <location>
        <begin position="732"/>
        <end position="741"/>
    </location>
</feature>
<dbReference type="InterPro" id="IPR048255">
    <property type="entry name" value="IML1_N"/>
</dbReference>
<dbReference type="GO" id="GO:1990130">
    <property type="term" value="C:GATOR1 complex"/>
    <property type="evidence" value="ECO:0007669"/>
    <property type="project" value="TreeGrafter"/>
</dbReference>
<feature type="compositionally biased region" description="Polar residues" evidence="1">
    <location>
        <begin position="14"/>
        <end position="28"/>
    </location>
</feature>
<feature type="compositionally biased region" description="Polar residues" evidence="1">
    <location>
        <begin position="1364"/>
        <end position="1373"/>
    </location>
</feature>
<proteinExistence type="predicted"/>
<dbReference type="InterPro" id="IPR045838">
    <property type="entry name" value="DEPDC5_CTD"/>
</dbReference>
<dbReference type="GO" id="GO:0010508">
    <property type="term" value="P:positive regulation of autophagy"/>
    <property type="evidence" value="ECO:0007669"/>
    <property type="project" value="TreeGrafter"/>
</dbReference>
<feature type="region of interest" description="Disordered" evidence="1">
    <location>
        <begin position="79"/>
        <end position="108"/>
    </location>
</feature>
<keyword evidence="5" id="KW-1185">Reference proteome</keyword>
<dbReference type="GO" id="GO:1904262">
    <property type="term" value="P:negative regulation of TORC1 signaling"/>
    <property type="evidence" value="ECO:0007669"/>
    <property type="project" value="TreeGrafter"/>
</dbReference>
<feature type="region of interest" description="Disordered" evidence="1">
    <location>
        <begin position="1330"/>
        <end position="1383"/>
    </location>
</feature>
<dbReference type="Proteomes" id="UP000838763">
    <property type="component" value="Unassembled WGS sequence"/>
</dbReference>
<evidence type="ECO:0000259" key="2">
    <source>
        <dbReference type="Pfam" id="PF12257"/>
    </source>
</evidence>
<dbReference type="PANTHER" id="PTHR13179">
    <property type="entry name" value="DEP DOMAIN CONTAINING PROTEIN 5"/>
    <property type="match status" value="1"/>
</dbReference>
<dbReference type="EMBL" id="CALLCH030000012">
    <property type="protein sequence ID" value="CAI4214845.1"/>
    <property type="molecule type" value="Genomic_DNA"/>
</dbReference>
<evidence type="ECO:0000256" key="1">
    <source>
        <dbReference type="SAM" id="MobiDB-lite"/>
    </source>
</evidence>
<protein>
    <recommendedName>
        <fullName evidence="6">Vacuolar membrane-associated protein iml1</fullName>
    </recommendedName>
</protein>
<sequence>MVMLPRLDRLASLPDTSSTHSTARPDSTNGRKRKLERKCTVTVNDNYSRDEVLLNLDLLGGDIKPGTLVSISVVKTETDKNSSSHLAKAGSSSDHARNGKAGPAPDAECDRSKHRYVFYAKDMSKGLKSRYPHGGTPVILAPVDENNPAIDASHVELSFRDQYLSRADIIKAQVTAVFVDGHKVHSAFFSRNTRPIFRSESARYVLFIQMSREMWDFDSDGSGEIMFNKVVNGFLPAVFKKWSLLKVRHLVTIVLFARVEYDAGLSDDLVFSLTDNHYYTGVQPSGMKRPYKDFYRVVVNEMASYEWAAILKQLKKEFNVFRRDISLHHQRPDSNFMSLARDSSGNSIAPSRVKAEPCLAMYGNFLEAISLASSQFAHDYIDRDLVRTGISIVVISPGPGVFEVDYEALRRTTESLVGNGIGIDLVCVPKIPLHSVPLFKYRNPDFAELEKSRWPQSRGSTPRHDTPVAGSYQSLMGSLSPSKGLDLLHRAEYFTTHRAIDEWCYALPQWLHVSYWTGTSGDNLSYQGIALSVLDVGGEEKNGDEFLVRCRMYDLQMRSVLETNEIETVPLMSDPHFPSQSLTENGGAHRPRPTGTDEIAHIALRRAPDALHDRIYGFIKFVPDRMLKPGEKSIWKQLQDFDNSRAKLPSSRRVYHPQKNSRELDDTARHQLAEDSGLFGTSLPERKPSVIKGSSAGRKLSVNLGDNTKISASLLSPVKSTGGVSTIRPASAVQTSSSPNKAQKLMRHISLGHRGFGIAAPKVAVAEVRAETVSAESSLRPEAQSPAPSYTASNRPSLSRRPTSPRSIGKRPSPFPMQALKTDSIDSLAGAMPSTPSIPIPSGPFLQPKADWSTTSPLARKGKRNEDSDAKFSSVLRADDAKVYTSKLRAGALPELPSAPSPASAILPWLTVLNPSNPDTHKVDDTMLYSRWQHVFPRTSKMKMMKWKALCCPAAVPLTTEYFPTRTQFETEYECKPYNIAQNDDDDLVDEPKSREEFLRELISLRFAQGFQVIVGPAVARAFGQKLLKVADIFTRNQKLEDGASVFIGQHLLKKATVGPAFALVVREQLQTGDSDHSRRRLPNSRAGHCDTAPGEDWNYIDSYLAGHTDEMTENLRFWRARFVLIPVEFRASLLPRIHEEDSPEEIRLEGIRRLAQLWQKNKYIAPSERRYQSMAPRRRRDINPLDIVFKTEDPSVVIAAELETLPLIEGLEGVPRRGQLLSQRDRFRRSSLNIAVLAEAIQQSVESGGSRRSRSSRKMLMASEEEGARKKDREKEKEGGEPFKEGRKERGSGLFVHVEKRHDFRDGQYFYQIAGEYAKAPPVSSGWFNTKRRGDTVPSTPAIESAMRDSPRVTRVTPILDDSPTTSANSTPMMAPVGARKHRDKPRVMLSKVMKYDVDRKKRSYRPERINLHYDRLHNPDACYHIRIEWMNVTAKLIEDAVESWAREAAGFGLRLVEVPIKEACTIMNINPFKRPYLIKLSSPPPVQCPDEYLDPPAFSSHALSSKFFYQKAILRKFDFVLDYEAASCFPTDVDVRYSWGNPNFKYTQYIHRSGVVLAEITDEGHFLLMGNSLCNNRGIASREKEMKESRYGESANSGAPERPAGRMMSIGSYIPEPAVPPGSPLGKSASSHVNSPLIRATPIGADMGAGATASTTKPMDPEAIKHDLDTFCSEPSRLVAFYKELLEKGPQPFHTPGIIMPSSGLEVVPEAYIPSLGLPPACSGATRER</sequence>
<name>A0A9P1H1D0_9PEZI</name>
<feature type="compositionally biased region" description="Basic and acidic residues" evidence="1">
    <location>
        <begin position="1267"/>
        <end position="1289"/>
    </location>
</feature>
<evidence type="ECO:0000259" key="3">
    <source>
        <dbReference type="Pfam" id="PF19418"/>
    </source>
</evidence>
<accession>A0A9P1H1D0</accession>
<evidence type="ECO:0008006" key="6">
    <source>
        <dbReference type="Google" id="ProtNLM"/>
    </source>
</evidence>
<dbReference type="Pfam" id="PF19418">
    <property type="entry name" value="DEPDC5_CTD"/>
    <property type="match status" value="1"/>
</dbReference>
<feature type="region of interest" description="Disordered" evidence="1">
    <location>
        <begin position="1"/>
        <end position="35"/>
    </location>
</feature>
<evidence type="ECO:0000313" key="5">
    <source>
        <dbReference type="Proteomes" id="UP000838763"/>
    </source>
</evidence>
<feature type="region of interest" description="Disordered" evidence="1">
    <location>
        <begin position="572"/>
        <end position="594"/>
    </location>
</feature>
<feature type="region of interest" description="Disordered" evidence="1">
    <location>
        <begin position="1246"/>
        <end position="1289"/>
    </location>
</feature>
<feature type="region of interest" description="Disordered" evidence="1">
    <location>
        <begin position="773"/>
        <end position="868"/>
    </location>
</feature>
<feature type="region of interest" description="Disordered" evidence="1">
    <location>
        <begin position="646"/>
        <end position="666"/>
    </location>
</feature>
<dbReference type="PANTHER" id="PTHR13179:SF8">
    <property type="entry name" value="GATOR COMPLEX PROTEIN DEPDC5"/>
    <property type="match status" value="1"/>
</dbReference>